<dbReference type="RefSeq" id="WP_003607503.1">
    <property type="nucleotide sequence ID" value="NZ_AGJK01000507.1"/>
</dbReference>
<comment type="caution">
    <text evidence="1">The sequence shown here is derived from an EMBL/GenBank/DDBJ whole genome shotgun (WGS) entry which is preliminary data.</text>
</comment>
<organism evidence="1 2">
    <name type="scientific">Methylorubrum extorquens DSM 13060</name>
    <dbReference type="NCBI Taxonomy" id="882800"/>
    <lineage>
        <taxon>Bacteria</taxon>
        <taxon>Pseudomonadati</taxon>
        <taxon>Pseudomonadota</taxon>
        <taxon>Alphaproteobacteria</taxon>
        <taxon>Hyphomicrobiales</taxon>
        <taxon>Methylobacteriaceae</taxon>
        <taxon>Methylorubrum</taxon>
    </lineage>
</organism>
<dbReference type="AlphaFoldDB" id="H1KVJ0"/>
<dbReference type="PATRIC" id="fig|882800.3.peg.6297"/>
<sequence length="245" mass="26340">MPRRPIPGQSSLTGLLDLTLAPAPTLPPLESLVEAGIIHSVHAPGYGGHIRDQAAPFHPRSVAFPLRYDKTWFDPEPRLYLNTPACADLPFVHRVEAVTGLRAIWHPNASQGQWHHAVDLANDAGWRALAGSMGHTTRQCVESAVGIELTGGRLSLANARAPLAAVGSVEPEGRSAAEWDRITPTSNGGISLKPRSAWWAVHGIEDGWYRPGKGSTYERLTAAGYARIGQTPPAAQAKRPRKEAA</sequence>
<accession>H1KVJ0</accession>
<dbReference type="Proteomes" id="UP000004382">
    <property type="component" value="Unassembled WGS sequence"/>
</dbReference>
<name>H1KVJ0_METEX</name>
<evidence type="ECO:0000313" key="1">
    <source>
        <dbReference type="EMBL" id="EHP73483.1"/>
    </source>
</evidence>
<proteinExistence type="predicted"/>
<gene>
    <name evidence="1" type="ORF">MetexDRAFT_6653</name>
</gene>
<protein>
    <submittedName>
        <fullName evidence="1">Uncharacterized protein</fullName>
    </submittedName>
</protein>
<reference evidence="1 2" key="1">
    <citation type="submission" date="2011-09" db="EMBL/GenBank/DDBJ databases">
        <title>The draft genome of Methylobacterium extorquens DSM 13060.</title>
        <authorList>
            <consortium name="US DOE Joint Genome Institute (JGI-PGF)"/>
            <person name="Lucas S."/>
            <person name="Han J."/>
            <person name="Lapidus A."/>
            <person name="Cheng J.-F."/>
            <person name="Goodwin L."/>
            <person name="Pitluck S."/>
            <person name="Peters L."/>
            <person name="Land M.L."/>
            <person name="Hauser L."/>
            <person name="Koskimaki J."/>
            <person name="Halonen O."/>
            <person name="Pirttila A."/>
            <person name="Frank C."/>
            <person name="Woyke T.J."/>
        </authorList>
    </citation>
    <scope>NUCLEOTIDE SEQUENCE [LARGE SCALE GENOMIC DNA]</scope>
    <source>
        <strain evidence="1 2">DSM 13060</strain>
    </source>
</reference>
<dbReference type="EMBL" id="AGJK01000507">
    <property type="protein sequence ID" value="EHP73483.1"/>
    <property type="molecule type" value="Genomic_DNA"/>
</dbReference>
<evidence type="ECO:0000313" key="2">
    <source>
        <dbReference type="Proteomes" id="UP000004382"/>
    </source>
</evidence>